<dbReference type="EMBL" id="JBHUPA010000002">
    <property type="protein sequence ID" value="MFD2960959.1"/>
    <property type="molecule type" value="Genomic_DNA"/>
</dbReference>
<comment type="caution">
    <text evidence="1">The sequence shown here is derived from an EMBL/GenBank/DDBJ whole genome shotgun (WGS) entry which is preliminary data.</text>
</comment>
<evidence type="ECO:0000313" key="1">
    <source>
        <dbReference type="EMBL" id="MFD2960959.1"/>
    </source>
</evidence>
<dbReference type="Proteomes" id="UP001597560">
    <property type="component" value="Unassembled WGS sequence"/>
</dbReference>
<accession>A0ABW6AY87</accession>
<dbReference type="RefSeq" id="WP_013666515.1">
    <property type="nucleotide sequence ID" value="NZ_JAHVDN010000001.1"/>
</dbReference>
<sequence>MVNFVMLLFAGLFADVKGQENTGGFITDQNGKYVVYHQEKAIKLDDKQDFQSYVSEFFDKKAVKLNAEGQERVTVEGKTALKRHATIGNYVAGAVNYKLVFEKTGDGYRYWFTDLSYQPYIKDRYGKVVPAKVKPIPLEKDMTDINQGSWNKQREYAYQTISTLAENFNKHLNRIDQPTVVNIPQ</sequence>
<organism evidence="1 2">
    <name type="scientific">Olivibacter jilunii</name>
    <dbReference type="NCBI Taxonomy" id="985016"/>
    <lineage>
        <taxon>Bacteria</taxon>
        <taxon>Pseudomonadati</taxon>
        <taxon>Bacteroidota</taxon>
        <taxon>Sphingobacteriia</taxon>
        <taxon>Sphingobacteriales</taxon>
        <taxon>Sphingobacteriaceae</taxon>
        <taxon>Olivibacter</taxon>
    </lineage>
</organism>
<evidence type="ECO:0000313" key="2">
    <source>
        <dbReference type="Proteomes" id="UP001597560"/>
    </source>
</evidence>
<protein>
    <recommendedName>
        <fullName evidence="3">DUF4468 domain-containing protein</fullName>
    </recommendedName>
</protein>
<keyword evidence="2" id="KW-1185">Reference proteome</keyword>
<reference evidence="2" key="1">
    <citation type="journal article" date="2019" name="Int. J. Syst. Evol. Microbiol.">
        <title>The Global Catalogue of Microorganisms (GCM) 10K type strain sequencing project: providing services to taxonomists for standard genome sequencing and annotation.</title>
        <authorList>
            <consortium name="The Broad Institute Genomics Platform"/>
            <consortium name="The Broad Institute Genome Sequencing Center for Infectious Disease"/>
            <person name="Wu L."/>
            <person name="Ma J."/>
        </authorList>
    </citation>
    <scope>NUCLEOTIDE SEQUENCE [LARGE SCALE GENOMIC DNA]</scope>
    <source>
        <strain evidence="2">KCTC 23098</strain>
    </source>
</reference>
<name>A0ABW6AY87_9SPHI</name>
<evidence type="ECO:0008006" key="3">
    <source>
        <dbReference type="Google" id="ProtNLM"/>
    </source>
</evidence>
<gene>
    <name evidence="1" type="ORF">ACFS6J_04130</name>
</gene>
<proteinExistence type="predicted"/>